<dbReference type="PANTHER" id="PTHR21090:SF27">
    <property type="entry name" value="QUINATE REPRESSOR PROTEIN"/>
    <property type="match status" value="1"/>
</dbReference>
<dbReference type="GO" id="GO:0009423">
    <property type="term" value="P:chorismate biosynthetic process"/>
    <property type="evidence" value="ECO:0007669"/>
    <property type="project" value="TreeGrafter"/>
</dbReference>
<dbReference type="GO" id="GO:0003866">
    <property type="term" value="F:3-phosphoshikimate 1-carboxyvinyltransferase activity"/>
    <property type="evidence" value="ECO:0007669"/>
    <property type="project" value="TreeGrafter"/>
</dbReference>
<name>A0AAJ0DAB7_9PEZI</name>
<dbReference type="InterPro" id="IPR001381">
    <property type="entry name" value="DHquinase_I"/>
</dbReference>
<feature type="compositionally biased region" description="Polar residues" evidence="3">
    <location>
        <begin position="18"/>
        <end position="28"/>
    </location>
</feature>
<dbReference type="Pfam" id="PF01488">
    <property type="entry name" value="Shikimate_DH"/>
    <property type="match status" value="1"/>
</dbReference>
<evidence type="ECO:0000259" key="4">
    <source>
        <dbReference type="Pfam" id="PF01488"/>
    </source>
</evidence>
<feature type="region of interest" description="Disordered" evidence="3">
    <location>
        <begin position="1"/>
        <end position="31"/>
    </location>
</feature>
<gene>
    <name evidence="6" type="ORF">LTR09_008574</name>
</gene>
<sequence length="824" mass="90115">MAGAHAGVKRSYHDMNAASPNPTATPSDLRSVVTPARTAHSTLDASGIIRDVRQARSSPGPILTTREALFDPAASIILIGVRGVGKRTLSVLTATAFARRLRDTERAFQDAVGTPSSVYRQARNHQEYQDKRNEVLRKLLKDDDKGAVIIATFADLEGKGIDIIRDFSRTHPVIHVVRDAAGIYECVQGLPEGRIRELLLGSGSAMRACSNYEFYNLSEPIPDAWKRRATISPGSEQQGSHQANGNGRTLLLKRVERDFHRFLRNIIGDDQRRAAHQSSYPLSQVALEQRNHTLAVRVGIADVLGDNADIESMQVGADCIEMVYEIGDEQIDSAFNDISLAFAKVRRASILPILLHVKPHDRHMASNAVEQRILDVTKLCLRLSPEFCAFDLSLPDVHLKRLTAVKGNCVPIGVLELLDRPTQGWQDMICVERFRQAARLGCSSFRLTMPTTRVEDVFDVKSFRCTAEALKLETRLSAYSTGPQGMLSRCFNSFLTTVSPRLDVRGSLGRDDQHKSTANDVTKARFANGILEPLKFFVFGADVSYSLSPAMHNAAFKACSLRYSYEARSSNGLEELKCVFGQADFGGASVAQPFKTTLLPLLDGLSPHARVIGAINTVVPLRELNSDDSIPDDLAIITRRHRQGPVKALYGFNTDWIGIRACIRRGLSPANTVRTHSTAVVCGAGGMARSAVYSLLSLGVKDIVICNRTTKHATALAGHYNELIQAGSVPGLDSDQSKPHIHVLPAISSSWPEDLRQPTMIISGIPRQEAGQPPVNFSLPDSWLKSSTGGIVLELAYRQGVSTLAGQVGTKAQQGWIFMDGIDM</sequence>
<proteinExistence type="inferred from homology"/>
<dbReference type="InterPro" id="IPR046346">
    <property type="entry name" value="Aminoacid_DH-like_N_sf"/>
</dbReference>
<dbReference type="PANTHER" id="PTHR21090">
    <property type="entry name" value="AROM/DEHYDROQUINATE SYNTHASE"/>
    <property type="match status" value="1"/>
</dbReference>
<dbReference type="Gene3D" id="3.40.50.300">
    <property type="entry name" value="P-loop containing nucleotide triphosphate hydrolases"/>
    <property type="match status" value="1"/>
</dbReference>
<comment type="similarity">
    <text evidence="1">In the 2nd section; belongs to the type-I 3-dehydroquinase family.</text>
</comment>
<dbReference type="InterPro" id="IPR027417">
    <property type="entry name" value="P-loop_NTPase"/>
</dbReference>
<dbReference type="Gene3D" id="3.40.50.10860">
    <property type="entry name" value="Leucine Dehydrogenase, chain A, domain 1"/>
    <property type="match status" value="1"/>
</dbReference>
<dbReference type="Gene3D" id="3.40.50.720">
    <property type="entry name" value="NAD(P)-binding Rossmann-like Domain"/>
    <property type="match status" value="1"/>
</dbReference>
<dbReference type="EMBL" id="JAWDJX010000034">
    <property type="protein sequence ID" value="KAK3050185.1"/>
    <property type="molecule type" value="Genomic_DNA"/>
</dbReference>
<evidence type="ECO:0000313" key="7">
    <source>
        <dbReference type="Proteomes" id="UP001271007"/>
    </source>
</evidence>
<dbReference type="InterPro" id="IPR013708">
    <property type="entry name" value="Shikimate_DH-bd_N"/>
</dbReference>
<evidence type="ECO:0000256" key="1">
    <source>
        <dbReference type="ARBA" id="ARBA00006477"/>
    </source>
</evidence>
<feature type="domain" description="Shikimate dehydrogenase substrate binding N-terminal" evidence="5">
    <location>
        <begin position="538"/>
        <end position="618"/>
    </location>
</feature>
<keyword evidence="7" id="KW-1185">Reference proteome</keyword>
<evidence type="ECO:0000313" key="6">
    <source>
        <dbReference type="EMBL" id="KAK3050185.1"/>
    </source>
</evidence>
<dbReference type="Pfam" id="PF01487">
    <property type="entry name" value="DHquinase_I"/>
    <property type="match status" value="1"/>
</dbReference>
<accession>A0AAJ0DAB7</accession>
<dbReference type="Proteomes" id="UP001271007">
    <property type="component" value="Unassembled WGS sequence"/>
</dbReference>
<reference evidence="6" key="1">
    <citation type="submission" date="2023-04" db="EMBL/GenBank/DDBJ databases">
        <title>Black Yeasts Isolated from many extreme environments.</title>
        <authorList>
            <person name="Coleine C."/>
            <person name="Stajich J.E."/>
            <person name="Selbmann L."/>
        </authorList>
    </citation>
    <scope>NUCLEOTIDE SEQUENCE</scope>
    <source>
        <strain evidence="6">CCFEE 5312</strain>
    </source>
</reference>
<dbReference type="SUPFAM" id="SSF51735">
    <property type="entry name" value="NAD(P)-binding Rossmann-fold domains"/>
    <property type="match status" value="1"/>
</dbReference>
<evidence type="ECO:0000259" key="5">
    <source>
        <dbReference type="Pfam" id="PF08501"/>
    </source>
</evidence>
<dbReference type="InterPro" id="IPR036291">
    <property type="entry name" value="NAD(P)-bd_dom_sf"/>
</dbReference>
<dbReference type="Pfam" id="PF08501">
    <property type="entry name" value="Shikimate_dh_N"/>
    <property type="match status" value="1"/>
</dbReference>
<dbReference type="Gene3D" id="3.20.20.70">
    <property type="entry name" value="Aldolase class I"/>
    <property type="match status" value="1"/>
</dbReference>
<dbReference type="AlphaFoldDB" id="A0AAJ0DAB7"/>
<evidence type="ECO:0008006" key="8">
    <source>
        <dbReference type="Google" id="ProtNLM"/>
    </source>
</evidence>
<evidence type="ECO:0000256" key="3">
    <source>
        <dbReference type="SAM" id="MobiDB-lite"/>
    </source>
</evidence>
<organism evidence="6 7">
    <name type="scientific">Extremus antarcticus</name>
    <dbReference type="NCBI Taxonomy" id="702011"/>
    <lineage>
        <taxon>Eukaryota</taxon>
        <taxon>Fungi</taxon>
        <taxon>Dikarya</taxon>
        <taxon>Ascomycota</taxon>
        <taxon>Pezizomycotina</taxon>
        <taxon>Dothideomycetes</taxon>
        <taxon>Dothideomycetidae</taxon>
        <taxon>Mycosphaerellales</taxon>
        <taxon>Extremaceae</taxon>
        <taxon>Extremus</taxon>
    </lineage>
</organism>
<dbReference type="InterPro" id="IPR006151">
    <property type="entry name" value="Shikm_DH/Glu-tRNA_Rdtase"/>
</dbReference>
<dbReference type="GO" id="GO:0004764">
    <property type="term" value="F:shikimate 3-dehydrogenase (NADP+) activity"/>
    <property type="evidence" value="ECO:0007669"/>
    <property type="project" value="InterPro"/>
</dbReference>
<dbReference type="InterPro" id="IPR013785">
    <property type="entry name" value="Aldolase_TIM"/>
</dbReference>
<feature type="domain" description="Quinate/shikimate 5-dehydrogenase/glutamyl-tRNA reductase" evidence="4">
    <location>
        <begin position="676"/>
        <end position="723"/>
    </location>
</feature>
<evidence type="ECO:0000256" key="2">
    <source>
        <dbReference type="ARBA" id="ARBA00009349"/>
    </source>
</evidence>
<dbReference type="CDD" id="cd01065">
    <property type="entry name" value="NAD_bind_Shikimate_DH"/>
    <property type="match status" value="1"/>
</dbReference>
<dbReference type="GO" id="GO:0003855">
    <property type="term" value="F:3-dehydroquinate dehydratase activity"/>
    <property type="evidence" value="ECO:0007669"/>
    <property type="project" value="InterPro"/>
</dbReference>
<dbReference type="SUPFAM" id="SSF53223">
    <property type="entry name" value="Aminoacid dehydrogenase-like, N-terminal domain"/>
    <property type="match status" value="1"/>
</dbReference>
<comment type="caution">
    <text evidence="6">The sequence shown here is derived from an EMBL/GenBank/DDBJ whole genome shotgun (WGS) entry which is preliminary data.</text>
</comment>
<comment type="similarity">
    <text evidence="2">In the N-terminal section; belongs to the shikimate kinase family.</text>
</comment>
<protein>
    <recommendedName>
        <fullName evidence="8">Quinate repressor protein</fullName>
    </recommendedName>
</protein>